<protein>
    <submittedName>
        <fullName evidence="2">Uncharacterized protein</fullName>
    </submittedName>
</protein>
<dbReference type="Proteomes" id="UP000092583">
    <property type="component" value="Unassembled WGS sequence"/>
</dbReference>
<feature type="transmembrane region" description="Helical" evidence="1">
    <location>
        <begin position="50"/>
        <end position="72"/>
    </location>
</feature>
<accession>A0A1B9ILA0</accession>
<dbReference type="AlphaFoldDB" id="A0A1B9ILA0"/>
<proteinExistence type="predicted"/>
<dbReference type="EMBL" id="KV700091">
    <property type="protein sequence ID" value="OCF56342.1"/>
    <property type="molecule type" value="Genomic_DNA"/>
</dbReference>
<keyword evidence="1" id="KW-0812">Transmembrane</keyword>
<evidence type="ECO:0000313" key="3">
    <source>
        <dbReference type="Proteomes" id="UP000092583"/>
    </source>
</evidence>
<evidence type="ECO:0000256" key="1">
    <source>
        <dbReference type="SAM" id="Phobius"/>
    </source>
</evidence>
<keyword evidence="3" id="KW-1185">Reference proteome</keyword>
<organism evidence="2 3">
    <name type="scientific">Kwoniella mangroviensis CBS 10435</name>
    <dbReference type="NCBI Taxonomy" id="1331196"/>
    <lineage>
        <taxon>Eukaryota</taxon>
        <taxon>Fungi</taxon>
        <taxon>Dikarya</taxon>
        <taxon>Basidiomycota</taxon>
        <taxon>Agaricomycotina</taxon>
        <taxon>Tremellomycetes</taxon>
        <taxon>Tremellales</taxon>
        <taxon>Cryptococcaceae</taxon>
        <taxon>Kwoniella</taxon>
    </lineage>
</organism>
<dbReference type="OrthoDB" id="2563633at2759"/>
<reference evidence="3" key="2">
    <citation type="submission" date="2013-12" db="EMBL/GenBank/DDBJ databases">
        <title>Evolution of pathogenesis and genome organization in the Tremellales.</title>
        <authorList>
            <person name="Cuomo C."/>
            <person name="Litvintseva A."/>
            <person name="Heitman J."/>
            <person name="Chen Y."/>
            <person name="Sun S."/>
            <person name="Springer D."/>
            <person name="Dromer F."/>
            <person name="Young S."/>
            <person name="Zeng Q."/>
            <person name="Chapman S."/>
            <person name="Gujja S."/>
            <person name="Saif S."/>
            <person name="Birren B."/>
        </authorList>
    </citation>
    <scope>NUCLEOTIDE SEQUENCE [LARGE SCALE GENOMIC DNA]</scope>
    <source>
        <strain evidence="3">CBS 10435</strain>
    </source>
</reference>
<sequence length="154" mass="17092">MSDHSGPVVRKVFLLEAFLNLLSLPLITNTRTVLSYLLRNPAQINPSSIFFARLFGGVIIGGLTTALLYGAAHIPSRRAVYWTLGMGEVLLIPILAIESTNPQGALTRKTALASIGLLAPPLAWRVYLLYMRPEWIGRERVGKDERQPLVRDEQ</sequence>
<feature type="transmembrane region" description="Helical" evidence="1">
    <location>
        <begin position="12"/>
        <end position="30"/>
    </location>
</feature>
<name>A0A1B9ILA0_9TREE</name>
<evidence type="ECO:0000313" key="2">
    <source>
        <dbReference type="EMBL" id="OCF56342.1"/>
    </source>
</evidence>
<feature type="transmembrane region" description="Helical" evidence="1">
    <location>
        <begin position="79"/>
        <end position="99"/>
    </location>
</feature>
<gene>
    <name evidence="2" type="ORF">L486_06284</name>
</gene>
<keyword evidence="1" id="KW-0472">Membrane</keyword>
<keyword evidence="1" id="KW-1133">Transmembrane helix</keyword>
<feature type="transmembrane region" description="Helical" evidence="1">
    <location>
        <begin position="111"/>
        <end position="130"/>
    </location>
</feature>
<reference evidence="2 3" key="1">
    <citation type="submission" date="2013-07" db="EMBL/GenBank/DDBJ databases">
        <title>The Genome Sequence of Kwoniella mangroviensis CBS10435.</title>
        <authorList>
            <consortium name="The Broad Institute Genome Sequencing Platform"/>
            <person name="Cuomo C."/>
            <person name="Litvintseva A."/>
            <person name="Chen Y."/>
            <person name="Heitman J."/>
            <person name="Sun S."/>
            <person name="Springer D."/>
            <person name="Dromer F."/>
            <person name="Young S.K."/>
            <person name="Zeng Q."/>
            <person name="Gargeya S."/>
            <person name="Fitzgerald M."/>
            <person name="Abouelleil A."/>
            <person name="Alvarado L."/>
            <person name="Berlin A.M."/>
            <person name="Chapman S.B."/>
            <person name="Dewar J."/>
            <person name="Goldberg J."/>
            <person name="Griggs A."/>
            <person name="Gujja S."/>
            <person name="Hansen M."/>
            <person name="Howarth C."/>
            <person name="Imamovic A."/>
            <person name="Larimer J."/>
            <person name="McCowan C."/>
            <person name="Murphy C."/>
            <person name="Pearson M."/>
            <person name="Priest M."/>
            <person name="Roberts A."/>
            <person name="Saif S."/>
            <person name="Shea T."/>
            <person name="Sykes S."/>
            <person name="Wortman J."/>
            <person name="Nusbaum C."/>
            <person name="Birren B."/>
        </authorList>
    </citation>
    <scope>NUCLEOTIDE SEQUENCE [LARGE SCALE GENOMIC DNA]</scope>
    <source>
        <strain evidence="2 3">CBS 10435</strain>
    </source>
</reference>
<dbReference type="STRING" id="1331196.A0A1B9ILA0"/>